<protein>
    <submittedName>
        <fullName evidence="1">Uncharacterized protein</fullName>
    </submittedName>
</protein>
<evidence type="ECO:0000313" key="1">
    <source>
        <dbReference type="EMBL" id="EST05929.1"/>
    </source>
</evidence>
<proteinExistence type="predicted"/>
<dbReference type="Proteomes" id="UP000019377">
    <property type="component" value="Unassembled WGS sequence"/>
</dbReference>
<organism evidence="1 2">
    <name type="scientific">Kalmanozyma brasiliensis (strain GHG001)</name>
    <name type="common">Yeast</name>
    <name type="synonym">Pseudozyma brasiliensis</name>
    <dbReference type="NCBI Taxonomy" id="1365824"/>
    <lineage>
        <taxon>Eukaryota</taxon>
        <taxon>Fungi</taxon>
        <taxon>Dikarya</taxon>
        <taxon>Basidiomycota</taxon>
        <taxon>Ustilaginomycotina</taxon>
        <taxon>Ustilaginomycetes</taxon>
        <taxon>Ustilaginales</taxon>
        <taxon>Ustilaginaceae</taxon>
        <taxon>Kalmanozyma</taxon>
    </lineage>
</organism>
<reference evidence="2" key="1">
    <citation type="journal article" date="2013" name="Genome Announc.">
        <title>Draft genome sequence of Pseudozyma brasiliensis sp. nov. strain GHG001, a high producer of endo-1,4-xylanase isolated from an insect pest of sugarcane.</title>
        <authorList>
            <person name="Oliveira J.V.D.C."/>
            <person name="dos Santos R.A.C."/>
            <person name="Borges T.A."/>
            <person name="Riano-Pachon D.M."/>
            <person name="Goldman G.H."/>
        </authorList>
    </citation>
    <scope>NUCLEOTIDE SEQUENCE [LARGE SCALE GENOMIC DNA]</scope>
    <source>
        <strain evidence="2">GHG001</strain>
    </source>
</reference>
<dbReference type="HOGENOM" id="CLU_1355160_0_0_1"/>
<dbReference type="eggNOG" id="ENOG502RDQI">
    <property type="taxonomic scope" value="Eukaryota"/>
</dbReference>
<dbReference type="EMBL" id="KI545884">
    <property type="protein sequence ID" value="EST05929.1"/>
    <property type="molecule type" value="Genomic_DNA"/>
</dbReference>
<keyword evidence="2" id="KW-1185">Reference proteome</keyword>
<evidence type="ECO:0000313" key="2">
    <source>
        <dbReference type="Proteomes" id="UP000019377"/>
    </source>
</evidence>
<dbReference type="AlphaFoldDB" id="V5EUU5"/>
<dbReference type="OrthoDB" id="2547510at2759"/>
<sequence>MLRATEQLTWLAPLDKFKRGYETIDPSSGRKGSAGDNVDWQYVSGKHLRCKVLSTQASDKGQSSLDASSQTDRLLLSQEATNDRQLRVIVECGPFEDKRLATSKSAIDLKLPSFSQTASPLVLSDVDVVRVNRVYFHTEYRLKAVIVYRQNKCVLLRMLDERDVNKAVRLQLEFQKDEDVETFLSLIEVGHSAVAIFVMTSH</sequence>
<gene>
    <name evidence="1" type="ORF">PSEUBRA_SCAF4g05099</name>
</gene>
<name>V5EUU5_KALBG</name>
<accession>V5EUU5</accession>
<dbReference type="GeneID" id="27421173"/>